<proteinExistence type="inferred from homology"/>
<evidence type="ECO:0000256" key="3">
    <source>
        <dbReference type="ARBA" id="ARBA00022448"/>
    </source>
</evidence>
<dbReference type="GO" id="GO:0071578">
    <property type="term" value="P:zinc ion import across plasma membrane"/>
    <property type="evidence" value="ECO:0007669"/>
    <property type="project" value="TreeGrafter"/>
</dbReference>
<dbReference type="EMBL" id="JAANYQ010000017">
    <property type="protein sequence ID" value="KAF4120380.1"/>
    <property type="molecule type" value="Genomic_DNA"/>
</dbReference>
<feature type="transmembrane region" description="Helical" evidence="8">
    <location>
        <begin position="320"/>
        <end position="339"/>
    </location>
</feature>
<protein>
    <submittedName>
        <fullName evidence="10">Solute carrier family 39 (Zinc transporter), member 1/2/3</fullName>
    </submittedName>
</protein>
<feature type="transmembrane region" description="Helical" evidence="8">
    <location>
        <begin position="246"/>
        <end position="270"/>
    </location>
</feature>
<comment type="subcellular location">
    <subcellularLocation>
        <location evidence="1 8">Membrane</location>
        <topology evidence="1 8">Multi-pass membrane protein</topology>
    </subcellularLocation>
</comment>
<gene>
    <name evidence="10" type="ORF">GMORB2_3181</name>
</gene>
<evidence type="ECO:0000256" key="5">
    <source>
        <dbReference type="ARBA" id="ARBA00022989"/>
    </source>
</evidence>
<dbReference type="RefSeq" id="XP_035319032.1">
    <property type="nucleotide sequence ID" value="XM_035465157.1"/>
</dbReference>
<dbReference type="OrthoDB" id="448280at2759"/>
<evidence type="ECO:0000256" key="6">
    <source>
        <dbReference type="ARBA" id="ARBA00023065"/>
    </source>
</evidence>
<dbReference type="GeneID" id="55969409"/>
<feature type="transmembrane region" description="Helical" evidence="8">
    <location>
        <begin position="69"/>
        <end position="89"/>
    </location>
</feature>
<evidence type="ECO:0000256" key="4">
    <source>
        <dbReference type="ARBA" id="ARBA00022692"/>
    </source>
</evidence>
<accession>A0A9P5D222</accession>
<keyword evidence="11" id="KW-1185">Reference proteome</keyword>
<keyword evidence="3 8" id="KW-0813">Transport</keyword>
<comment type="similarity">
    <text evidence="2 8">Belongs to the ZIP transporter (TC 2.A.5) family.</text>
</comment>
<feature type="transmembrane region" description="Helical" evidence="8">
    <location>
        <begin position="282"/>
        <end position="300"/>
    </location>
</feature>
<feature type="region of interest" description="Disordered" evidence="9">
    <location>
        <begin position="170"/>
        <end position="201"/>
    </location>
</feature>
<comment type="caution">
    <text evidence="10">The sequence shown here is derived from an EMBL/GenBank/DDBJ whole genome shotgun (WGS) entry which is preliminary data.</text>
</comment>
<dbReference type="NCBIfam" id="TIGR00820">
    <property type="entry name" value="zip"/>
    <property type="match status" value="1"/>
</dbReference>
<dbReference type="InterPro" id="IPR004698">
    <property type="entry name" value="Zn/Fe_permease_fun/pln"/>
</dbReference>
<feature type="transmembrane region" description="Helical" evidence="8">
    <location>
        <begin position="109"/>
        <end position="130"/>
    </location>
</feature>
<evidence type="ECO:0000256" key="7">
    <source>
        <dbReference type="ARBA" id="ARBA00023136"/>
    </source>
</evidence>
<dbReference type="PANTHER" id="PTHR11040">
    <property type="entry name" value="ZINC/IRON TRANSPORTER"/>
    <property type="match status" value="1"/>
</dbReference>
<sequence length="373" mass="40559">MYPRQESVILSTLVTREEEEASCDGEATDDTRRGLRIASIFIIMAASAVGSMLPIFLANQGRIHVPKALFFVCKYVGTGVILATAWLHLLDPALEALGDECLADRLGEYPWALAIGLWTVLVMFFVELMAARGIDDRDDGDPDGFAVADPELDPSLDFVKKKSVSDEQTVRSGDDNVNVSLGLPGRDGDVSYPPGGQDHLAHRRDHVEGDAHPRLTGQLLSIFILEFGIIFHSVFIGLTLGTTDELVILLVVLVFHQMFEGLGLGSRLAVSPWPKGRKWLPYLLAAGFSLSTPVGIAAGVGARPKNLNSQKLVNGIFDSISAGILMYTGLVELLAHEFMFNPYMRKAPLKIQLFAFACVLFGMGVMATLANWA</sequence>
<keyword evidence="5 8" id="KW-1133">Transmembrane helix</keyword>
<dbReference type="PANTHER" id="PTHR11040:SF69">
    <property type="entry name" value="ZINC-REGULATED TRANSPORTER 2"/>
    <property type="match status" value="1"/>
</dbReference>
<keyword evidence="4 8" id="KW-0812">Transmembrane</keyword>
<evidence type="ECO:0000256" key="9">
    <source>
        <dbReference type="SAM" id="MobiDB-lite"/>
    </source>
</evidence>
<dbReference type="GO" id="GO:0000007">
    <property type="term" value="F:low-affinity zinc ion transmembrane transporter activity"/>
    <property type="evidence" value="ECO:0007669"/>
    <property type="project" value="TreeGrafter"/>
</dbReference>
<evidence type="ECO:0000256" key="1">
    <source>
        <dbReference type="ARBA" id="ARBA00004141"/>
    </source>
</evidence>
<evidence type="ECO:0000256" key="8">
    <source>
        <dbReference type="RuleBase" id="RU362088"/>
    </source>
</evidence>
<organism evidence="10 11">
    <name type="scientific">Geosmithia morbida</name>
    <dbReference type="NCBI Taxonomy" id="1094350"/>
    <lineage>
        <taxon>Eukaryota</taxon>
        <taxon>Fungi</taxon>
        <taxon>Dikarya</taxon>
        <taxon>Ascomycota</taxon>
        <taxon>Pezizomycotina</taxon>
        <taxon>Sordariomycetes</taxon>
        <taxon>Hypocreomycetidae</taxon>
        <taxon>Hypocreales</taxon>
        <taxon>Bionectriaceae</taxon>
        <taxon>Geosmithia</taxon>
    </lineage>
</organism>
<evidence type="ECO:0000313" key="10">
    <source>
        <dbReference type="EMBL" id="KAF4120380.1"/>
    </source>
</evidence>
<evidence type="ECO:0000256" key="2">
    <source>
        <dbReference type="ARBA" id="ARBA00006939"/>
    </source>
</evidence>
<keyword evidence="7 8" id="KW-0472">Membrane</keyword>
<dbReference type="GO" id="GO:0005886">
    <property type="term" value="C:plasma membrane"/>
    <property type="evidence" value="ECO:0007669"/>
    <property type="project" value="TreeGrafter"/>
</dbReference>
<dbReference type="Proteomes" id="UP000749293">
    <property type="component" value="Unassembled WGS sequence"/>
</dbReference>
<dbReference type="InterPro" id="IPR003689">
    <property type="entry name" value="ZIP"/>
</dbReference>
<evidence type="ECO:0000313" key="11">
    <source>
        <dbReference type="Proteomes" id="UP000749293"/>
    </source>
</evidence>
<keyword evidence="6 8" id="KW-0406">Ion transport</keyword>
<feature type="transmembrane region" description="Helical" evidence="8">
    <location>
        <begin position="351"/>
        <end position="372"/>
    </location>
</feature>
<dbReference type="AlphaFoldDB" id="A0A9P5D222"/>
<reference evidence="10" key="1">
    <citation type="submission" date="2020-03" db="EMBL/GenBank/DDBJ databases">
        <title>Site-based positive gene gene selection in Geosmithia morbida across the United States reveals a broad range of putative effectors and factors for local host and environmental adapation.</title>
        <authorList>
            <person name="Onufrak A."/>
            <person name="Murdoch R.W."/>
            <person name="Gazis R."/>
            <person name="Huff M."/>
            <person name="Staton M."/>
            <person name="Klingeman W."/>
            <person name="Hadziabdic D."/>
        </authorList>
    </citation>
    <scope>NUCLEOTIDE SEQUENCE</scope>
    <source>
        <strain evidence="10">1262</strain>
    </source>
</reference>
<feature type="transmembrane region" description="Helical" evidence="8">
    <location>
        <begin position="219"/>
        <end position="240"/>
    </location>
</feature>
<name>A0A9P5D222_9HYPO</name>
<feature type="transmembrane region" description="Helical" evidence="8">
    <location>
        <begin position="37"/>
        <end position="57"/>
    </location>
</feature>
<dbReference type="Pfam" id="PF02535">
    <property type="entry name" value="Zip"/>
    <property type="match status" value="1"/>
</dbReference>